<evidence type="ECO:0000256" key="1">
    <source>
        <dbReference type="SAM" id="MobiDB-lite"/>
    </source>
</evidence>
<dbReference type="RefSeq" id="WP_251781365.1">
    <property type="nucleotide sequence ID" value="NZ_JAMKFE010000024.1"/>
</dbReference>
<keyword evidence="3" id="KW-1185">Reference proteome</keyword>
<accession>A0ABT0YVN8</accession>
<sequence length="125" mass="13674">MPQALIRTFEHYADAQQAREALLADGFDGRVEFSVRDDEAGPVEGNFAVGNGRTTQGGNPNVREPLTRAGDDIYHHNFRNVEHRGLHMLVVQAENGDEQQRACAILDRYGAIDIDRLTAGNGGNG</sequence>
<proteinExistence type="predicted"/>
<comment type="caution">
    <text evidence="2">The sequence shown here is derived from an EMBL/GenBank/DDBJ whole genome shotgun (WGS) entry which is preliminary data.</text>
</comment>
<evidence type="ECO:0000313" key="2">
    <source>
        <dbReference type="EMBL" id="MCM5682824.1"/>
    </source>
</evidence>
<organism evidence="2 3">
    <name type="scientific">Caldimonas mangrovi</name>
    <dbReference type="NCBI Taxonomy" id="2944811"/>
    <lineage>
        <taxon>Bacteria</taxon>
        <taxon>Pseudomonadati</taxon>
        <taxon>Pseudomonadota</taxon>
        <taxon>Betaproteobacteria</taxon>
        <taxon>Burkholderiales</taxon>
        <taxon>Sphaerotilaceae</taxon>
        <taxon>Caldimonas</taxon>
    </lineage>
</organism>
<feature type="region of interest" description="Disordered" evidence="1">
    <location>
        <begin position="42"/>
        <end position="66"/>
    </location>
</feature>
<name>A0ABT0YVN8_9BURK</name>
<gene>
    <name evidence="2" type="ORF">M8A51_25115</name>
</gene>
<evidence type="ECO:0000313" key="3">
    <source>
        <dbReference type="Proteomes" id="UP001165541"/>
    </source>
</evidence>
<reference evidence="2" key="1">
    <citation type="submission" date="2022-05" db="EMBL/GenBank/DDBJ databases">
        <title>Schlegelella sp. nov., isolated from mangrove soil.</title>
        <authorList>
            <person name="Liu Y."/>
            <person name="Ge X."/>
            <person name="Liu W."/>
        </authorList>
    </citation>
    <scope>NUCLEOTIDE SEQUENCE</scope>
    <source>
        <strain evidence="2">S2-27</strain>
    </source>
</reference>
<protein>
    <submittedName>
        <fullName evidence="2">Uncharacterized protein</fullName>
    </submittedName>
</protein>
<dbReference type="EMBL" id="JAMKFE010000024">
    <property type="protein sequence ID" value="MCM5682824.1"/>
    <property type="molecule type" value="Genomic_DNA"/>
</dbReference>
<dbReference type="Proteomes" id="UP001165541">
    <property type="component" value="Unassembled WGS sequence"/>
</dbReference>